<dbReference type="PANTHER" id="PTHR23084">
    <property type="entry name" value="PHOSPHATIDYLINOSITOL-4-PHOSPHATE 5-KINASE RELATED"/>
    <property type="match status" value="1"/>
</dbReference>
<dbReference type="AlphaFoldDB" id="A0A383B735"/>
<proteinExistence type="predicted"/>
<reference evidence="2" key="1">
    <citation type="submission" date="2018-05" db="EMBL/GenBank/DDBJ databases">
        <authorList>
            <person name="Lanie J.A."/>
            <person name="Ng W.-L."/>
            <person name="Kazmierczak K.M."/>
            <person name="Andrzejewski T.M."/>
            <person name="Davidsen T.M."/>
            <person name="Wayne K.J."/>
            <person name="Tettelin H."/>
            <person name="Glass J.I."/>
            <person name="Rusch D."/>
            <person name="Podicherti R."/>
            <person name="Tsui H.-C.T."/>
            <person name="Winkler M.E."/>
        </authorList>
    </citation>
    <scope>NUCLEOTIDE SEQUENCE</scope>
</reference>
<sequence length="197" mass="23484">MSHNQTRLLLSDEDEHTEWFRFRNINKWIHKFWKPAIDGMYVGKYEGEWKDGKMHGTGTLRISRICSRFLSFGWRLIDQGKYEGEWKNGKEHGKGIRFYRSGLQNYESGKYEGEWKDGKYHGHGTRSWSWKWKNGKRHVDGGLFWDAQKYVGEWKNGLEHGQGTRTWLDGRKFIGEWKKGKYIHGTYYFPNGDKHVG</sequence>
<organism evidence="2">
    <name type="scientific">marine metagenome</name>
    <dbReference type="NCBI Taxonomy" id="408172"/>
    <lineage>
        <taxon>unclassified sequences</taxon>
        <taxon>metagenomes</taxon>
        <taxon>ecological metagenomes</taxon>
    </lineage>
</organism>
<dbReference type="SMART" id="SM00698">
    <property type="entry name" value="MORN"/>
    <property type="match status" value="4"/>
</dbReference>
<dbReference type="Gene3D" id="2.20.110.10">
    <property type="entry name" value="Histone H3 K4-specific methyltransferase SET7/9 N-terminal domain"/>
    <property type="match status" value="2"/>
</dbReference>
<protein>
    <recommendedName>
        <fullName evidence="3">MORN repeat-containing protein</fullName>
    </recommendedName>
</protein>
<evidence type="ECO:0008006" key="3">
    <source>
        <dbReference type="Google" id="ProtNLM"/>
    </source>
</evidence>
<keyword evidence="1" id="KW-0677">Repeat</keyword>
<evidence type="ECO:0000313" key="2">
    <source>
        <dbReference type="EMBL" id="SVE15569.1"/>
    </source>
</evidence>
<dbReference type="Pfam" id="PF02493">
    <property type="entry name" value="MORN"/>
    <property type="match status" value="7"/>
</dbReference>
<dbReference type="SUPFAM" id="SSF82185">
    <property type="entry name" value="Histone H3 K4-specific methyltransferase SET7/9 N-terminal domain"/>
    <property type="match status" value="2"/>
</dbReference>
<feature type="non-terminal residue" evidence="2">
    <location>
        <position position="197"/>
    </location>
</feature>
<dbReference type="PANTHER" id="PTHR23084:SF263">
    <property type="entry name" value="MORN REPEAT-CONTAINING PROTEIN 1"/>
    <property type="match status" value="1"/>
</dbReference>
<evidence type="ECO:0000256" key="1">
    <source>
        <dbReference type="ARBA" id="ARBA00022737"/>
    </source>
</evidence>
<name>A0A383B735_9ZZZZ</name>
<dbReference type="EMBL" id="UINC01197868">
    <property type="protein sequence ID" value="SVE15569.1"/>
    <property type="molecule type" value="Genomic_DNA"/>
</dbReference>
<accession>A0A383B735</accession>
<dbReference type="InterPro" id="IPR003409">
    <property type="entry name" value="MORN"/>
</dbReference>
<gene>
    <name evidence="2" type="ORF">METZ01_LOCUS468423</name>
</gene>